<dbReference type="CDD" id="cd06262">
    <property type="entry name" value="metallo-hydrolase-like_MBL-fold"/>
    <property type="match status" value="1"/>
</dbReference>
<dbReference type="Gene3D" id="3.60.15.10">
    <property type="entry name" value="Ribonuclease Z/Hydroxyacylglutathione hydrolase-like"/>
    <property type="match status" value="1"/>
</dbReference>
<comment type="similarity">
    <text evidence="5">Belongs to the UPF0173 family.</text>
</comment>
<evidence type="ECO:0000313" key="7">
    <source>
        <dbReference type="Proteomes" id="UP000319432"/>
    </source>
</evidence>
<evidence type="ECO:0000256" key="5">
    <source>
        <dbReference type="HAMAP-Rule" id="MF_00457"/>
    </source>
</evidence>
<evidence type="ECO:0000256" key="4">
    <source>
        <dbReference type="ARBA" id="ARBA00048505"/>
    </source>
</evidence>
<dbReference type="InterPro" id="IPR036866">
    <property type="entry name" value="RibonucZ/Hydroxyglut_hydro"/>
</dbReference>
<dbReference type="PANTHER" id="PTHR43546:SF3">
    <property type="entry name" value="UPF0173 METAL-DEPENDENT HYDROLASE MJ1163"/>
    <property type="match status" value="1"/>
</dbReference>
<dbReference type="InterPro" id="IPR022877">
    <property type="entry name" value="UPF0173"/>
</dbReference>
<comment type="catalytic activity">
    <reaction evidence="4">
        <text>3',5'-cyclic UMP + H2O = UMP + H(+)</text>
        <dbReference type="Rhea" id="RHEA:70575"/>
        <dbReference type="ChEBI" id="CHEBI:15377"/>
        <dbReference type="ChEBI" id="CHEBI:15378"/>
        <dbReference type="ChEBI" id="CHEBI:57865"/>
        <dbReference type="ChEBI" id="CHEBI:184387"/>
    </reaction>
    <physiologicalReaction direction="left-to-right" evidence="4">
        <dbReference type="Rhea" id="RHEA:70576"/>
    </physiologicalReaction>
</comment>
<dbReference type="InterPro" id="IPR001279">
    <property type="entry name" value="Metallo-B-lactamas"/>
</dbReference>
<organism evidence="6 7">
    <name type="scientific">Brevibacillus laterosporus</name>
    <name type="common">Bacillus laterosporus</name>
    <dbReference type="NCBI Taxonomy" id="1465"/>
    <lineage>
        <taxon>Bacteria</taxon>
        <taxon>Bacillati</taxon>
        <taxon>Bacillota</taxon>
        <taxon>Bacilli</taxon>
        <taxon>Bacillales</taxon>
        <taxon>Paenibacillaceae</taxon>
        <taxon>Brevibacillus</taxon>
    </lineage>
</organism>
<dbReference type="HAMAP" id="MF_00457">
    <property type="entry name" value="UPF0173"/>
    <property type="match status" value="1"/>
</dbReference>
<dbReference type="Proteomes" id="UP000319432">
    <property type="component" value="Chromosome"/>
</dbReference>
<sequence>MYIQFHGHSCVQLTHDNQSIIIDPFLTGNPIATCKPEDIKVDYILLTHGHGDHIGDAVQIAKQNDATIICMVELAHYLGWQGAKTMGFNIGGKVHLPFGSVKMTQAFHSTGIVFDEEQRIIYTGMPAGLVVNMGGKTFYHAGDTGLFGDMKWIGELHQPDIAFLPIGDHFTMGPEDALLAAEWIKAKTVVPIHFDTFPPIKQDGHEFVKALSTKGLQGKVMQPGEGWEV</sequence>
<comment type="function">
    <text evidence="3">Counteracts the endogenous Pycsar antiviral defense system. Phosphodiesterase that enables metal-dependent hydrolysis of host cyclic nucleotide Pycsar defense signals such as cCMP and cUMP.</text>
</comment>
<name>A0A502J617_BRELA</name>
<keyword evidence="7" id="KW-1185">Reference proteome</keyword>
<dbReference type="SUPFAM" id="SSF56281">
    <property type="entry name" value="Metallo-hydrolase/oxidoreductase"/>
    <property type="match status" value="1"/>
</dbReference>
<dbReference type="AlphaFoldDB" id="A0A502J617"/>
<accession>A0A502J617</accession>
<gene>
    <name evidence="6" type="ORF">EEL30_20585</name>
</gene>
<protein>
    <recommendedName>
        <fullName evidence="5">UPF0173 metal-dependent hydrolase EEL30_20585</fullName>
    </recommendedName>
</protein>
<dbReference type="SMART" id="SM00849">
    <property type="entry name" value="Lactamase_B"/>
    <property type="match status" value="1"/>
</dbReference>
<keyword evidence="1 5" id="KW-0378">Hydrolase</keyword>
<dbReference type="Pfam" id="PF12706">
    <property type="entry name" value="Lactamase_B_2"/>
    <property type="match status" value="1"/>
</dbReference>
<comment type="catalytic activity">
    <reaction evidence="2">
        <text>3',5'-cyclic CMP + H2O = CMP + H(+)</text>
        <dbReference type="Rhea" id="RHEA:72675"/>
        <dbReference type="ChEBI" id="CHEBI:15377"/>
        <dbReference type="ChEBI" id="CHEBI:15378"/>
        <dbReference type="ChEBI" id="CHEBI:58003"/>
        <dbReference type="ChEBI" id="CHEBI:60377"/>
    </reaction>
    <physiologicalReaction direction="left-to-right" evidence="2">
        <dbReference type="Rhea" id="RHEA:72676"/>
    </physiologicalReaction>
</comment>
<proteinExistence type="inferred from homology"/>
<dbReference type="EMBL" id="CP033464">
    <property type="protein sequence ID" value="QDX94469.1"/>
    <property type="molecule type" value="Genomic_DNA"/>
</dbReference>
<dbReference type="PANTHER" id="PTHR43546">
    <property type="entry name" value="UPF0173 METAL-DEPENDENT HYDROLASE MJ1163-RELATED"/>
    <property type="match status" value="1"/>
</dbReference>
<dbReference type="NCBIfam" id="NF001911">
    <property type="entry name" value="PRK00685.1"/>
    <property type="match status" value="1"/>
</dbReference>
<dbReference type="OrthoDB" id="9789133at2"/>
<evidence type="ECO:0000256" key="3">
    <source>
        <dbReference type="ARBA" id="ARBA00034301"/>
    </source>
</evidence>
<reference evidence="6 7" key="1">
    <citation type="submission" date="2018-11" db="EMBL/GenBank/DDBJ databases">
        <title>Phylogenetic determinants of toxin gene distribution in genomes of Brevibacillus laterosporus.</title>
        <authorList>
            <person name="Glare T.R."/>
            <person name="Durrant A."/>
            <person name="Berry C."/>
            <person name="Palma L."/>
            <person name="Ormskirk M."/>
            <person name="Cox M.O."/>
        </authorList>
    </citation>
    <scope>NUCLEOTIDE SEQUENCE [LARGE SCALE GENOMIC DNA]</scope>
    <source>
        <strain evidence="6 7">1821L</strain>
    </source>
</reference>
<evidence type="ECO:0000256" key="1">
    <source>
        <dbReference type="ARBA" id="ARBA00022801"/>
    </source>
</evidence>
<dbReference type="InterPro" id="IPR050114">
    <property type="entry name" value="UPF0173_UPF0282_UlaG_hydrolase"/>
</dbReference>
<dbReference type="GO" id="GO:0016787">
    <property type="term" value="F:hydrolase activity"/>
    <property type="evidence" value="ECO:0007669"/>
    <property type="project" value="UniProtKB-UniRule"/>
</dbReference>
<evidence type="ECO:0000313" key="6">
    <source>
        <dbReference type="EMBL" id="QDX94469.1"/>
    </source>
</evidence>
<evidence type="ECO:0000256" key="2">
    <source>
        <dbReference type="ARBA" id="ARBA00034221"/>
    </source>
</evidence>